<dbReference type="EMBL" id="NPDT01000002">
    <property type="protein sequence ID" value="PJZ66374.1"/>
    <property type="molecule type" value="Genomic_DNA"/>
</dbReference>
<dbReference type="AlphaFoldDB" id="A0A2M9ZDC1"/>
<dbReference type="Proteomes" id="UP000231912">
    <property type="component" value="Unassembled WGS sequence"/>
</dbReference>
<name>A0A2M9ZDC1_9LEPT</name>
<dbReference type="RefSeq" id="WP_040507566.1">
    <property type="nucleotide sequence ID" value="NZ_JBHILI010000002.1"/>
</dbReference>
<gene>
    <name evidence="2" type="ORF">ACE5IX_05640</name>
    <name evidence="3" type="ORF">CH371_08870</name>
</gene>
<proteinExistence type="predicted"/>
<organism evidence="3 4">
    <name type="scientific">Leptospira wolffii</name>
    <dbReference type="NCBI Taxonomy" id="409998"/>
    <lineage>
        <taxon>Bacteria</taxon>
        <taxon>Pseudomonadati</taxon>
        <taxon>Spirochaetota</taxon>
        <taxon>Spirochaetia</taxon>
        <taxon>Leptospirales</taxon>
        <taxon>Leptospiraceae</taxon>
        <taxon>Leptospira</taxon>
    </lineage>
</organism>
<feature type="coiled-coil region" evidence="1">
    <location>
        <begin position="20"/>
        <end position="84"/>
    </location>
</feature>
<protein>
    <recommendedName>
        <fullName evidence="6">Chemotaxis protein</fullName>
    </recommendedName>
</protein>
<accession>A0A2M9ZDC1</accession>
<evidence type="ECO:0000313" key="3">
    <source>
        <dbReference type="EMBL" id="PJZ66374.1"/>
    </source>
</evidence>
<dbReference type="NCBIfam" id="NF047773">
    <property type="entry name" value="phas_rel_Lepto"/>
    <property type="match status" value="1"/>
</dbReference>
<keyword evidence="5" id="KW-1185">Reference proteome</keyword>
<reference evidence="3 4" key="1">
    <citation type="submission" date="2017-07" db="EMBL/GenBank/DDBJ databases">
        <title>Leptospira spp. isolated from tropical soils.</title>
        <authorList>
            <person name="Thibeaux R."/>
            <person name="Iraola G."/>
            <person name="Ferres I."/>
            <person name="Bierque E."/>
            <person name="Girault D."/>
            <person name="Soupe-Gilbert M.-E."/>
            <person name="Picardeau M."/>
            <person name="Goarant C."/>
        </authorList>
    </citation>
    <scope>NUCLEOTIDE SEQUENCE [LARGE SCALE GENOMIC DNA]</scope>
    <source>
        <strain evidence="3 4">FH2-C-A2</strain>
    </source>
</reference>
<evidence type="ECO:0008006" key="6">
    <source>
        <dbReference type="Google" id="ProtNLM"/>
    </source>
</evidence>
<sequence length="117" mass="13259">MEKTLMDILNAGIAVFQSGEGKLKQTLSDLEKVYEELKVKGSQDQSEQANRLRDLLQKTVWDAQEKLKNANENSRVVVQQLKDNFEKISSQVDEMLPPDLKAKAKAALDELKKLTRS</sequence>
<reference evidence="2 5" key="2">
    <citation type="submission" date="2024-09" db="EMBL/GenBank/DDBJ databases">
        <title>Taxonomic and Genotyping Characterization of Leptospira Strains isolated from Multiple Sources in Colombia highlights the importance of intermediate species.</title>
        <authorList>
            <person name="Torres Higuera L."/>
            <person name="Rojas Tapias D."/>
            <person name="Jimenez Velasquez S."/>
            <person name="Renjifo Ibanez C."/>
        </authorList>
    </citation>
    <scope>NUCLEOTIDE SEQUENCE [LARGE SCALE GENOMIC DNA]</scope>
    <source>
        <strain evidence="2 5">Lep080</strain>
    </source>
</reference>
<comment type="caution">
    <text evidence="3">The sequence shown here is derived from an EMBL/GenBank/DDBJ whole genome shotgun (WGS) entry which is preliminary data.</text>
</comment>
<dbReference type="EMBL" id="JBHILJ010000002">
    <property type="protein sequence ID" value="MFB5735979.1"/>
    <property type="molecule type" value="Genomic_DNA"/>
</dbReference>
<dbReference type="Proteomes" id="UP001580391">
    <property type="component" value="Unassembled WGS sequence"/>
</dbReference>
<keyword evidence="1" id="KW-0175">Coiled coil</keyword>
<evidence type="ECO:0000256" key="1">
    <source>
        <dbReference type="SAM" id="Coils"/>
    </source>
</evidence>
<evidence type="ECO:0000313" key="4">
    <source>
        <dbReference type="Proteomes" id="UP000231912"/>
    </source>
</evidence>
<evidence type="ECO:0000313" key="5">
    <source>
        <dbReference type="Proteomes" id="UP001580391"/>
    </source>
</evidence>
<evidence type="ECO:0000313" key="2">
    <source>
        <dbReference type="EMBL" id="MFB5735979.1"/>
    </source>
</evidence>